<keyword evidence="1" id="KW-0560">Oxidoreductase</keyword>
<sequence>MAEGTDQVEQLPPQEGLVEEKGEEKSEHLELQPEQETMRCVVLTGYGGYNKLEVQKYAKPKPMKGQVVVRVHAWQVGLNFADIIQRQGMYPSPKKPPFVPGLECAGIVEELGEEVTDVEVGSRVVCITGDSAWSEYACVPGGSCFVLPDSMSFEDAAAIPVTYLTAYFMLFLCASLGQRKSVLIHMAAGGVGVAATQLCKTVEGITTFGTASASKHETILANGIDHAIDYRTVDYVQEVKKICPDGVDIVLDPLGGADTKKGYNLLRPMGIIICFGYANAVAETKSVFSAAKNWFQGATFSPLQLLRDSKTVCGFHLRHMQSHPELLKSGMKHIFDLYTEEKIKPHIDEVFAFEEVGKAMQRMHQRKNVGKIIISPMKEPTPEPAPPLPPAQPTPPKEEDVKLEDKEGEKKTEDKEGEEKTEGEKEKEEPNAEEEKKEEASA</sequence>
<dbReference type="InterPro" id="IPR036291">
    <property type="entry name" value="NAD(P)-bd_dom_sf"/>
</dbReference>
<dbReference type="InterPro" id="IPR013154">
    <property type="entry name" value="ADH-like_N"/>
</dbReference>
<comment type="caution">
    <text evidence="4">The sequence shown here is derived from an EMBL/GenBank/DDBJ whole genome shotgun (WGS) entry which is preliminary data.</text>
</comment>
<dbReference type="CDD" id="cd08275">
    <property type="entry name" value="MDR3"/>
    <property type="match status" value="1"/>
</dbReference>
<organism evidence="4 5">
    <name type="scientific">Pocillopora damicornis</name>
    <name type="common">Cauliflower coral</name>
    <name type="synonym">Millepora damicornis</name>
    <dbReference type="NCBI Taxonomy" id="46731"/>
    <lineage>
        <taxon>Eukaryota</taxon>
        <taxon>Metazoa</taxon>
        <taxon>Cnidaria</taxon>
        <taxon>Anthozoa</taxon>
        <taxon>Hexacorallia</taxon>
        <taxon>Scleractinia</taxon>
        <taxon>Astrocoeniina</taxon>
        <taxon>Pocilloporidae</taxon>
        <taxon>Pocillopora</taxon>
    </lineage>
</organism>
<dbReference type="SUPFAM" id="SSF50129">
    <property type="entry name" value="GroES-like"/>
    <property type="match status" value="1"/>
</dbReference>
<dbReference type="STRING" id="46731.A0A3M6UCJ0"/>
<dbReference type="Gene3D" id="3.90.180.10">
    <property type="entry name" value="Medium-chain alcohol dehydrogenases, catalytic domain"/>
    <property type="match status" value="1"/>
</dbReference>
<dbReference type="SUPFAM" id="SSF51735">
    <property type="entry name" value="NAD(P)-binding Rossmann-fold domains"/>
    <property type="match status" value="1"/>
</dbReference>
<feature type="compositionally biased region" description="Pro residues" evidence="2">
    <location>
        <begin position="382"/>
        <end position="395"/>
    </location>
</feature>
<dbReference type="Gene3D" id="3.40.50.720">
    <property type="entry name" value="NAD(P)-binding Rossmann-like Domain"/>
    <property type="match status" value="1"/>
</dbReference>
<dbReference type="Pfam" id="PF13602">
    <property type="entry name" value="ADH_zinc_N_2"/>
    <property type="match status" value="1"/>
</dbReference>
<dbReference type="GO" id="GO:0016491">
    <property type="term" value="F:oxidoreductase activity"/>
    <property type="evidence" value="ECO:0007669"/>
    <property type="project" value="UniProtKB-KW"/>
</dbReference>
<evidence type="ECO:0000313" key="5">
    <source>
        <dbReference type="Proteomes" id="UP000275408"/>
    </source>
</evidence>
<dbReference type="PANTHER" id="PTHR44054">
    <property type="entry name" value="SYNAPTIC VESICLE MEMBRANE PROTEIN VAT-1 HOMOLOG-LIKE"/>
    <property type="match status" value="1"/>
</dbReference>
<dbReference type="OrthoDB" id="203908at2759"/>
<keyword evidence="5" id="KW-1185">Reference proteome</keyword>
<gene>
    <name evidence="4" type="ORF">pdam_00004642</name>
</gene>
<feature type="region of interest" description="Disordered" evidence="2">
    <location>
        <begin position="1"/>
        <end position="33"/>
    </location>
</feature>
<accession>A0A3M6UCJ0</accession>
<dbReference type="Pfam" id="PF08240">
    <property type="entry name" value="ADH_N"/>
    <property type="match status" value="1"/>
</dbReference>
<dbReference type="PANTHER" id="PTHR44054:SF1">
    <property type="entry name" value="SYNAPTIC VESICLE MEMBRANE PROTEIN VAT-1 HOMOLOG"/>
    <property type="match status" value="1"/>
</dbReference>
<dbReference type="InterPro" id="IPR052100">
    <property type="entry name" value="SV-ATPase_mito-regulator"/>
</dbReference>
<evidence type="ECO:0000313" key="4">
    <source>
        <dbReference type="EMBL" id="RMX51269.1"/>
    </source>
</evidence>
<dbReference type="InterPro" id="IPR011032">
    <property type="entry name" value="GroES-like_sf"/>
</dbReference>
<dbReference type="Proteomes" id="UP000275408">
    <property type="component" value="Unassembled WGS sequence"/>
</dbReference>
<proteinExistence type="predicted"/>
<feature type="compositionally biased region" description="Basic and acidic residues" evidence="2">
    <location>
        <begin position="18"/>
        <end position="31"/>
    </location>
</feature>
<dbReference type="AlphaFoldDB" id="A0A3M6UCJ0"/>
<feature type="domain" description="Enoyl reductase (ER)" evidence="3">
    <location>
        <begin position="47"/>
        <end position="374"/>
    </location>
</feature>
<name>A0A3M6UCJ0_POCDA</name>
<dbReference type="InterPro" id="IPR020843">
    <property type="entry name" value="ER"/>
</dbReference>
<protein>
    <recommendedName>
        <fullName evidence="3">Enoyl reductase (ER) domain-containing protein</fullName>
    </recommendedName>
</protein>
<feature type="region of interest" description="Disordered" evidence="2">
    <location>
        <begin position="376"/>
        <end position="442"/>
    </location>
</feature>
<feature type="compositionally biased region" description="Basic and acidic residues" evidence="2">
    <location>
        <begin position="396"/>
        <end position="442"/>
    </location>
</feature>
<evidence type="ECO:0000256" key="1">
    <source>
        <dbReference type="ARBA" id="ARBA00023002"/>
    </source>
</evidence>
<evidence type="ECO:0000256" key="2">
    <source>
        <dbReference type="SAM" id="MobiDB-lite"/>
    </source>
</evidence>
<dbReference type="EMBL" id="RCHS01001807">
    <property type="protein sequence ID" value="RMX51269.1"/>
    <property type="molecule type" value="Genomic_DNA"/>
</dbReference>
<evidence type="ECO:0000259" key="3">
    <source>
        <dbReference type="SMART" id="SM00829"/>
    </source>
</evidence>
<reference evidence="4 5" key="1">
    <citation type="journal article" date="2018" name="Sci. Rep.">
        <title>Comparative analysis of the Pocillopora damicornis genome highlights role of immune system in coral evolution.</title>
        <authorList>
            <person name="Cunning R."/>
            <person name="Bay R.A."/>
            <person name="Gillette P."/>
            <person name="Baker A.C."/>
            <person name="Traylor-Knowles N."/>
        </authorList>
    </citation>
    <scope>NUCLEOTIDE SEQUENCE [LARGE SCALE GENOMIC DNA]</scope>
    <source>
        <strain evidence="4">RSMAS</strain>
        <tissue evidence="4">Whole animal</tissue>
    </source>
</reference>
<dbReference type="SMART" id="SM00829">
    <property type="entry name" value="PKS_ER"/>
    <property type="match status" value="1"/>
</dbReference>